<accession>A0AAV6THE6</accession>
<keyword evidence="3" id="KW-1185">Reference proteome</keyword>
<sequence length="71" mass="7433">MAIAPTVKGNPTTFHGVSDVWGHGDPFKPGGFGSSHSASSASQKWPTGNSHPVSSAFSHERGGLPRPFKNF</sequence>
<organism evidence="2 3">
    <name type="scientific">Oedothorax gibbosus</name>
    <dbReference type="NCBI Taxonomy" id="931172"/>
    <lineage>
        <taxon>Eukaryota</taxon>
        <taxon>Metazoa</taxon>
        <taxon>Ecdysozoa</taxon>
        <taxon>Arthropoda</taxon>
        <taxon>Chelicerata</taxon>
        <taxon>Arachnida</taxon>
        <taxon>Araneae</taxon>
        <taxon>Araneomorphae</taxon>
        <taxon>Entelegynae</taxon>
        <taxon>Araneoidea</taxon>
        <taxon>Linyphiidae</taxon>
        <taxon>Erigoninae</taxon>
        <taxon>Oedothorax</taxon>
    </lineage>
</organism>
<proteinExistence type="predicted"/>
<evidence type="ECO:0000313" key="3">
    <source>
        <dbReference type="Proteomes" id="UP000827092"/>
    </source>
</evidence>
<evidence type="ECO:0000256" key="1">
    <source>
        <dbReference type="SAM" id="MobiDB-lite"/>
    </source>
</evidence>
<name>A0AAV6THE6_9ARAC</name>
<feature type="region of interest" description="Disordered" evidence="1">
    <location>
        <begin position="25"/>
        <end position="71"/>
    </location>
</feature>
<dbReference type="EMBL" id="JAFNEN010004220">
    <property type="protein sequence ID" value="KAG8171264.1"/>
    <property type="molecule type" value="Genomic_DNA"/>
</dbReference>
<evidence type="ECO:0000313" key="2">
    <source>
        <dbReference type="EMBL" id="KAG8171264.1"/>
    </source>
</evidence>
<dbReference type="AlphaFoldDB" id="A0AAV6THE6"/>
<reference evidence="2 3" key="1">
    <citation type="journal article" date="2022" name="Nat. Ecol. Evol.">
        <title>A masculinizing supergene underlies an exaggerated male reproductive morph in a spider.</title>
        <authorList>
            <person name="Hendrickx F."/>
            <person name="De Corte Z."/>
            <person name="Sonet G."/>
            <person name="Van Belleghem S.M."/>
            <person name="Kostlbacher S."/>
            <person name="Vangestel C."/>
        </authorList>
    </citation>
    <scope>NUCLEOTIDE SEQUENCE [LARGE SCALE GENOMIC DNA]</scope>
    <source>
        <strain evidence="2">W744_W776</strain>
    </source>
</reference>
<feature type="compositionally biased region" description="Polar residues" evidence="1">
    <location>
        <begin position="43"/>
        <end position="57"/>
    </location>
</feature>
<dbReference type="Proteomes" id="UP000827092">
    <property type="component" value="Unassembled WGS sequence"/>
</dbReference>
<protein>
    <submittedName>
        <fullName evidence="2">Uncharacterized protein</fullName>
    </submittedName>
</protein>
<gene>
    <name evidence="2" type="ORF">JTE90_001033</name>
</gene>
<comment type="caution">
    <text evidence="2">The sequence shown here is derived from an EMBL/GenBank/DDBJ whole genome shotgun (WGS) entry which is preliminary data.</text>
</comment>